<sequence length="554" mass="61978">MPTGALVFRVQEVDRYRGPPVAELHQLDVADQKDGRQAVEQLRQPQVGHLDAAKEPIVQRQVLPGAARAVVLHVRVAAGAQDVIVGPGVERPVEVRPAELIVPHVAVLLWRAGECAIDLAEHDVQRADDGDHVREHVVAADLVERGQMGEPGRLDLAPVRPARAVRHDVQPELALRRLDRGVGGARRHLVPLREQLEVVDQRLHRVLHLAAGRRRQLRVVRLDLARRHLVQALVDDAERLAHLLHPAQVAIVAVALGADRHVELDQIVRVVRLRFAQVPLDAGTAQHHAAEAVVECVLGRHHADVDGTLHPDAIGRQHVLHLVQPLAELGRKLVDVVQQPERQVLRYAARPDVGGVHARPRHALVKLHHLLALLEQPEEGREGADVQRVRTDRHDVVQDARDLREQHADVLGPQRDVDVEQLLDRERVALLVAHHRHVVEPVEVRQRLRVRLVLDQLLGAAVQQPDVRIRPHHRLAVQLEHQPQYAVSGRVLRSKVEAQVAHRLLDRRNLAVPRRQLPAGRHLVRVHDRPLELVDELLVREPLAGGPGRLLPVT</sequence>
<evidence type="ECO:0000313" key="2">
    <source>
        <dbReference type="Proteomes" id="UP000075903"/>
    </source>
</evidence>
<reference evidence="1" key="1">
    <citation type="submission" date="2020-05" db="UniProtKB">
        <authorList>
            <consortium name="EnsemblMetazoa"/>
        </authorList>
    </citation>
    <scope>IDENTIFICATION</scope>
    <source>
        <strain evidence="1">MAF</strain>
    </source>
</reference>
<dbReference type="VEuPathDB" id="VectorBase:AMEM011140"/>
<keyword evidence="2" id="KW-1185">Reference proteome</keyword>
<proteinExistence type="predicted"/>
<protein>
    <submittedName>
        <fullName evidence="1">Uncharacterized protein</fullName>
    </submittedName>
</protein>
<accession>A0A182V9G8</accession>
<dbReference type="EnsemblMetazoa" id="AMEM011140-RA">
    <property type="protein sequence ID" value="AMEM011140-PA"/>
    <property type="gene ID" value="AMEM011140"/>
</dbReference>
<organism evidence="1 2">
    <name type="scientific">Anopheles merus</name>
    <name type="common">Mosquito</name>
    <dbReference type="NCBI Taxonomy" id="30066"/>
    <lineage>
        <taxon>Eukaryota</taxon>
        <taxon>Metazoa</taxon>
        <taxon>Ecdysozoa</taxon>
        <taxon>Arthropoda</taxon>
        <taxon>Hexapoda</taxon>
        <taxon>Insecta</taxon>
        <taxon>Pterygota</taxon>
        <taxon>Neoptera</taxon>
        <taxon>Endopterygota</taxon>
        <taxon>Diptera</taxon>
        <taxon>Nematocera</taxon>
        <taxon>Culicoidea</taxon>
        <taxon>Culicidae</taxon>
        <taxon>Anophelinae</taxon>
        <taxon>Anopheles</taxon>
    </lineage>
</organism>
<name>A0A182V9G8_ANOME</name>
<dbReference type="AlphaFoldDB" id="A0A182V9G8"/>
<dbReference type="Proteomes" id="UP000075903">
    <property type="component" value="Unassembled WGS sequence"/>
</dbReference>
<evidence type="ECO:0000313" key="1">
    <source>
        <dbReference type="EnsemblMetazoa" id="AMEM011140-PA"/>
    </source>
</evidence>